<dbReference type="Proteomes" id="UP000095185">
    <property type="component" value="Chromosome"/>
</dbReference>
<reference evidence="9" key="1">
    <citation type="submission" date="2016-09" db="EMBL/GenBank/DDBJ databases">
        <title>Genome sequence of Chlorobaculum limnaeum.</title>
        <authorList>
            <person name="Liu Z."/>
            <person name="Tank M."/>
            <person name="Bryant D.A."/>
        </authorList>
    </citation>
    <scope>NUCLEOTIDE SEQUENCE [LARGE SCALE GENOMIC DNA]</scope>
    <source>
        <strain evidence="9">DSM 1677</strain>
    </source>
</reference>
<dbReference type="AlphaFoldDB" id="A0A1D8D6Y7"/>
<keyword evidence="10" id="KW-1185">Reference proteome</keyword>
<keyword evidence="6 8" id="KW-0472">Membrane</keyword>
<evidence type="ECO:0000256" key="4">
    <source>
        <dbReference type="ARBA" id="ARBA00022692"/>
    </source>
</evidence>
<keyword evidence="7" id="KW-0813">Transport</keyword>
<dbReference type="Gene3D" id="3.30.420.270">
    <property type="match status" value="1"/>
</dbReference>
<evidence type="ECO:0000313" key="10">
    <source>
        <dbReference type="Proteomes" id="UP000095185"/>
    </source>
</evidence>
<organism evidence="9 10">
    <name type="scientific">Chlorobaculum limnaeum</name>
    <dbReference type="NCBI Taxonomy" id="274537"/>
    <lineage>
        <taxon>Bacteria</taxon>
        <taxon>Pseudomonadati</taxon>
        <taxon>Chlorobiota</taxon>
        <taxon>Chlorobiia</taxon>
        <taxon>Chlorobiales</taxon>
        <taxon>Chlorobiaceae</taxon>
        <taxon>Chlorobaculum</taxon>
    </lineage>
</organism>
<dbReference type="Pfam" id="PF02472">
    <property type="entry name" value="ExbD"/>
    <property type="match status" value="1"/>
</dbReference>
<dbReference type="EMBL" id="CP017305">
    <property type="protein sequence ID" value="AOS83359.1"/>
    <property type="molecule type" value="Genomic_DNA"/>
</dbReference>
<dbReference type="PANTHER" id="PTHR30558">
    <property type="entry name" value="EXBD MEMBRANE COMPONENT OF PMF-DRIVEN MACROMOLECULE IMPORT SYSTEM"/>
    <property type="match status" value="1"/>
</dbReference>
<comment type="similarity">
    <text evidence="2 7">Belongs to the ExbD/TolR family.</text>
</comment>
<dbReference type="GO" id="GO:0022857">
    <property type="term" value="F:transmembrane transporter activity"/>
    <property type="evidence" value="ECO:0007669"/>
    <property type="project" value="InterPro"/>
</dbReference>
<evidence type="ECO:0008006" key="11">
    <source>
        <dbReference type="Google" id="ProtNLM"/>
    </source>
</evidence>
<evidence type="ECO:0000313" key="9">
    <source>
        <dbReference type="EMBL" id="AOS83359.1"/>
    </source>
</evidence>
<evidence type="ECO:0000256" key="5">
    <source>
        <dbReference type="ARBA" id="ARBA00022989"/>
    </source>
</evidence>
<proteinExistence type="inferred from homology"/>
<gene>
    <name evidence="9" type="ORF">BIU88_03890</name>
</gene>
<dbReference type="GO" id="GO:0005886">
    <property type="term" value="C:plasma membrane"/>
    <property type="evidence" value="ECO:0007669"/>
    <property type="project" value="UniProtKB-SubCell"/>
</dbReference>
<dbReference type="STRING" id="274537.BIU88_03890"/>
<dbReference type="OrthoDB" id="9793581at2"/>
<keyword evidence="3" id="KW-1003">Cell membrane</keyword>
<evidence type="ECO:0000256" key="2">
    <source>
        <dbReference type="ARBA" id="ARBA00005811"/>
    </source>
</evidence>
<comment type="subcellular location">
    <subcellularLocation>
        <location evidence="1">Cell membrane</location>
        <topology evidence="1">Single-pass membrane protein</topology>
    </subcellularLocation>
    <subcellularLocation>
        <location evidence="7">Cell membrane</location>
        <topology evidence="7">Single-pass type II membrane protein</topology>
    </subcellularLocation>
</comment>
<evidence type="ECO:0000256" key="1">
    <source>
        <dbReference type="ARBA" id="ARBA00004162"/>
    </source>
</evidence>
<keyword evidence="5 8" id="KW-1133">Transmembrane helix</keyword>
<protein>
    <recommendedName>
        <fullName evidence="11">Biopolymer transporter ExbD</fullName>
    </recommendedName>
</protein>
<evidence type="ECO:0000256" key="3">
    <source>
        <dbReference type="ARBA" id="ARBA00022475"/>
    </source>
</evidence>
<keyword evidence="7" id="KW-0653">Protein transport</keyword>
<dbReference type="KEGG" id="clz:BIU88_03890"/>
<accession>A0A1D8D6Y7</accession>
<evidence type="ECO:0000256" key="7">
    <source>
        <dbReference type="RuleBase" id="RU003879"/>
    </source>
</evidence>
<evidence type="ECO:0000256" key="6">
    <source>
        <dbReference type="ARBA" id="ARBA00023136"/>
    </source>
</evidence>
<dbReference type="InterPro" id="IPR003400">
    <property type="entry name" value="ExbD"/>
</dbReference>
<evidence type="ECO:0000256" key="8">
    <source>
        <dbReference type="SAM" id="Phobius"/>
    </source>
</evidence>
<keyword evidence="4 7" id="KW-0812">Transmembrane</keyword>
<sequence length="135" mass="15012">MIDFGENLPEKRYIDLTPMIDIVFQLLIFFLLTSIYAKPVLPVRLPESASAVTSEEPEITIGIDGNNHLYLNNQPVSSQRFKPEIASLLDGRADKTVHLLSDKTVDFGRVIEVMDKAKQAGATGISVVTDKRKPE</sequence>
<feature type="transmembrane region" description="Helical" evidence="8">
    <location>
        <begin position="16"/>
        <end position="37"/>
    </location>
</feature>
<dbReference type="GO" id="GO:0015031">
    <property type="term" value="P:protein transport"/>
    <property type="evidence" value="ECO:0007669"/>
    <property type="project" value="UniProtKB-KW"/>
</dbReference>
<name>A0A1D8D6Y7_CHLLM</name>
<dbReference type="RefSeq" id="WP_069809080.1">
    <property type="nucleotide sequence ID" value="NZ_CP017305.1"/>
</dbReference>